<sequence length="281" mass="28649">MRRAGLMNAALGAALLALGACAVPQGGPSATGVAANRAAADPQDSCGPQVVVFVNAGDLFGSPPRRSGPPSVAELEAELERENAALERLQIAFDALLYCRWTEVRVIRAETPPAALPARLQEAQGRMRRDLDQAERTRAAIAARAARIEQSVEAVAPGTRAAISARRAADAALPRGVASAGVPLRVRPEANAPVVGRLTAGAEVTLRPAAGGFAYADGGPALRGYAPGNAFTLQPATEAAPSGGPGRLRTLAATNIARRDAFAQSLELAGRPGAGGFEAAS</sequence>
<keyword evidence="3" id="KW-1185">Reference proteome</keyword>
<evidence type="ECO:0000313" key="2">
    <source>
        <dbReference type="EMBL" id="NKE45134.1"/>
    </source>
</evidence>
<dbReference type="PROSITE" id="PS51257">
    <property type="entry name" value="PROKAR_LIPOPROTEIN"/>
    <property type="match status" value="1"/>
</dbReference>
<feature type="signal peptide" evidence="1">
    <location>
        <begin position="1"/>
        <end position="22"/>
    </location>
</feature>
<gene>
    <name evidence="2" type="ORF">HB662_10115</name>
</gene>
<evidence type="ECO:0000313" key="3">
    <source>
        <dbReference type="Proteomes" id="UP000765160"/>
    </source>
</evidence>
<dbReference type="EMBL" id="JAAVTX010000003">
    <property type="protein sequence ID" value="NKE45134.1"/>
    <property type="molecule type" value="Genomic_DNA"/>
</dbReference>
<dbReference type="Proteomes" id="UP000765160">
    <property type="component" value="Unassembled WGS sequence"/>
</dbReference>
<evidence type="ECO:0008006" key="4">
    <source>
        <dbReference type="Google" id="ProtNLM"/>
    </source>
</evidence>
<comment type="caution">
    <text evidence="2">The sequence shown here is derived from an EMBL/GenBank/DDBJ whole genome shotgun (WGS) entry which is preliminary data.</text>
</comment>
<keyword evidence="1" id="KW-0732">Signal</keyword>
<name>A0ABX1EYL1_9PROT</name>
<organism evidence="2 3">
    <name type="scientific">Falsiroseomonas frigidaquae</name>
    <dbReference type="NCBI Taxonomy" id="487318"/>
    <lineage>
        <taxon>Bacteria</taxon>
        <taxon>Pseudomonadati</taxon>
        <taxon>Pseudomonadota</taxon>
        <taxon>Alphaproteobacteria</taxon>
        <taxon>Acetobacterales</taxon>
        <taxon>Roseomonadaceae</taxon>
        <taxon>Falsiroseomonas</taxon>
    </lineage>
</organism>
<protein>
    <recommendedName>
        <fullName evidence="4">DUF4349 domain-containing protein</fullName>
    </recommendedName>
</protein>
<dbReference type="RefSeq" id="WP_168049615.1">
    <property type="nucleotide sequence ID" value="NZ_JAATJR010000003.1"/>
</dbReference>
<evidence type="ECO:0000256" key="1">
    <source>
        <dbReference type="SAM" id="SignalP"/>
    </source>
</evidence>
<accession>A0ABX1EYL1</accession>
<proteinExistence type="predicted"/>
<feature type="chain" id="PRO_5046954326" description="DUF4349 domain-containing protein" evidence="1">
    <location>
        <begin position="23"/>
        <end position="281"/>
    </location>
</feature>
<reference evidence="2 3" key="1">
    <citation type="submission" date="2020-03" db="EMBL/GenBank/DDBJ databases">
        <title>Roseomonas selenitidurans sp. nov. isolated from soil.</title>
        <authorList>
            <person name="Liu H."/>
        </authorList>
    </citation>
    <scope>NUCLEOTIDE SEQUENCE [LARGE SCALE GENOMIC DNA]</scope>
    <source>
        <strain evidence="2 3">JCM 15073</strain>
    </source>
</reference>